<dbReference type="GO" id="GO:0005576">
    <property type="term" value="C:extracellular region"/>
    <property type="evidence" value="ECO:0007669"/>
    <property type="project" value="TreeGrafter"/>
</dbReference>
<protein>
    <recommendedName>
        <fullName evidence="8">L,D-TPase catalytic domain-containing protein</fullName>
    </recommendedName>
</protein>
<reference evidence="9 10" key="1">
    <citation type="journal article" date="2016" name="Nat. Commun.">
        <title>Thousands of microbial genomes shed light on interconnected biogeochemical processes in an aquifer system.</title>
        <authorList>
            <person name="Anantharaman K."/>
            <person name="Brown C.T."/>
            <person name="Hug L.A."/>
            <person name="Sharon I."/>
            <person name="Castelle C.J."/>
            <person name="Probst A.J."/>
            <person name="Thomas B.C."/>
            <person name="Singh A."/>
            <person name="Wilkins M.J."/>
            <person name="Karaoz U."/>
            <person name="Brodie E.L."/>
            <person name="Williams K.H."/>
            <person name="Hubbard S.S."/>
            <person name="Banfield J.F."/>
        </authorList>
    </citation>
    <scope>NUCLEOTIDE SEQUENCE [LARGE SCALE GENOMIC DNA]</scope>
</reference>
<dbReference type="GO" id="GO:0071972">
    <property type="term" value="F:peptidoglycan L,D-transpeptidase activity"/>
    <property type="evidence" value="ECO:0007669"/>
    <property type="project" value="TreeGrafter"/>
</dbReference>
<name>A0A1F7G8S3_9BACT</name>
<dbReference type="PANTHER" id="PTHR30582:SF2">
    <property type="entry name" value="L,D-TRANSPEPTIDASE YCIB-RELATED"/>
    <property type="match status" value="1"/>
</dbReference>
<dbReference type="GO" id="GO:0018104">
    <property type="term" value="P:peptidoglycan-protein cross-linking"/>
    <property type="evidence" value="ECO:0007669"/>
    <property type="project" value="TreeGrafter"/>
</dbReference>
<dbReference type="CDD" id="cd16913">
    <property type="entry name" value="YkuD_like"/>
    <property type="match status" value="1"/>
</dbReference>
<feature type="active site" description="Nucleophile" evidence="6">
    <location>
        <position position="127"/>
    </location>
</feature>
<keyword evidence="5 6" id="KW-0961">Cell wall biogenesis/degradation</keyword>
<keyword evidence="7" id="KW-0732">Signal</keyword>
<dbReference type="Pfam" id="PF03734">
    <property type="entry name" value="YkuD"/>
    <property type="match status" value="1"/>
</dbReference>
<keyword evidence="2" id="KW-0808">Transferase</keyword>
<feature type="active site" description="Proton donor/acceptor" evidence="6">
    <location>
        <position position="111"/>
    </location>
</feature>
<dbReference type="InterPro" id="IPR038063">
    <property type="entry name" value="Transpep_catalytic_dom"/>
</dbReference>
<evidence type="ECO:0000256" key="7">
    <source>
        <dbReference type="SAM" id="SignalP"/>
    </source>
</evidence>
<dbReference type="GO" id="GO:0016740">
    <property type="term" value="F:transferase activity"/>
    <property type="evidence" value="ECO:0007669"/>
    <property type="project" value="UniProtKB-KW"/>
</dbReference>
<evidence type="ECO:0000256" key="6">
    <source>
        <dbReference type="PROSITE-ProRule" id="PRU01373"/>
    </source>
</evidence>
<gene>
    <name evidence="9" type="ORF">A2690_02885</name>
</gene>
<accession>A0A1F7G8S3</accession>
<feature type="domain" description="L,D-TPase catalytic" evidence="8">
    <location>
        <begin position="33"/>
        <end position="151"/>
    </location>
</feature>
<dbReference type="EMBL" id="MFZF01000036">
    <property type="protein sequence ID" value="OGK15032.1"/>
    <property type="molecule type" value="Genomic_DNA"/>
</dbReference>
<evidence type="ECO:0000256" key="5">
    <source>
        <dbReference type="ARBA" id="ARBA00023316"/>
    </source>
</evidence>
<keyword evidence="4 6" id="KW-0573">Peptidoglycan synthesis</keyword>
<evidence type="ECO:0000256" key="1">
    <source>
        <dbReference type="ARBA" id="ARBA00004752"/>
    </source>
</evidence>
<dbReference type="Gene3D" id="2.40.440.10">
    <property type="entry name" value="L,D-transpeptidase catalytic domain-like"/>
    <property type="match status" value="1"/>
</dbReference>
<comment type="caution">
    <text evidence="9">The sequence shown here is derived from an EMBL/GenBank/DDBJ whole genome shotgun (WGS) entry which is preliminary data.</text>
</comment>
<dbReference type="GO" id="GO:0008360">
    <property type="term" value="P:regulation of cell shape"/>
    <property type="evidence" value="ECO:0007669"/>
    <property type="project" value="UniProtKB-UniRule"/>
</dbReference>
<keyword evidence="3 6" id="KW-0133">Cell shape</keyword>
<dbReference type="InterPro" id="IPR050979">
    <property type="entry name" value="LD-transpeptidase"/>
</dbReference>
<comment type="pathway">
    <text evidence="1 6">Cell wall biogenesis; peptidoglycan biosynthesis.</text>
</comment>
<feature type="signal peptide" evidence="7">
    <location>
        <begin position="1"/>
        <end position="25"/>
    </location>
</feature>
<evidence type="ECO:0000259" key="8">
    <source>
        <dbReference type="PROSITE" id="PS52029"/>
    </source>
</evidence>
<organism evidence="9 10">
    <name type="scientific">Candidatus Roizmanbacteria bacterium RIFCSPHIGHO2_01_FULL_39_12b</name>
    <dbReference type="NCBI Taxonomy" id="1802030"/>
    <lineage>
        <taxon>Bacteria</taxon>
        <taxon>Candidatus Roizmaniibacteriota</taxon>
    </lineage>
</organism>
<evidence type="ECO:0000256" key="4">
    <source>
        <dbReference type="ARBA" id="ARBA00022984"/>
    </source>
</evidence>
<feature type="chain" id="PRO_5009529150" description="L,D-TPase catalytic domain-containing protein" evidence="7">
    <location>
        <begin position="26"/>
        <end position="151"/>
    </location>
</feature>
<dbReference type="UniPathway" id="UPA00219"/>
<evidence type="ECO:0000256" key="2">
    <source>
        <dbReference type="ARBA" id="ARBA00022679"/>
    </source>
</evidence>
<dbReference type="Proteomes" id="UP000178372">
    <property type="component" value="Unassembled WGS sequence"/>
</dbReference>
<evidence type="ECO:0000256" key="3">
    <source>
        <dbReference type="ARBA" id="ARBA00022960"/>
    </source>
</evidence>
<dbReference type="GO" id="GO:0071555">
    <property type="term" value="P:cell wall organization"/>
    <property type="evidence" value="ECO:0007669"/>
    <property type="project" value="UniProtKB-UniRule"/>
</dbReference>
<evidence type="ECO:0000313" key="10">
    <source>
        <dbReference type="Proteomes" id="UP000178372"/>
    </source>
</evidence>
<evidence type="ECO:0000313" key="9">
    <source>
        <dbReference type="EMBL" id="OGK15032.1"/>
    </source>
</evidence>
<dbReference type="InterPro" id="IPR005490">
    <property type="entry name" value="LD_TPept_cat_dom"/>
</dbReference>
<sequence length="151" mass="17359">MKRRLTLCLVVFILLSFFVVRPVSAEDIITNQKLITVDTGKQKLFAWDNGQIVFETPVSTGMALAPTVRGSYKVRRKVPLKDMIGQVKPYKKYHLKDVPNIMYFYQGYAIHGTWWHNAFGRRASHGCVNVPVPASKWLYDWAPIGTRVEIF</sequence>
<dbReference type="AlphaFoldDB" id="A0A1F7G8S3"/>
<dbReference type="SUPFAM" id="SSF141523">
    <property type="entry name" value="L,D-transpeptidase catalytic domain-like"/>
    <property type="match status" value="1"/>
</dbReference>
<proteinExistence type="predicted"/>
<dbReference type="PROSITE" id="PS52029">
    <property type="entry name" value="LD_TPASE"/>
    <property type="match status" value="1"/>
</dbReference>
<dbReference type="PANTHER" id="PTHR30582">
    <property type="entry name" value="L,D-TRANSPEPTIDASE"/>
    <property type="match status" value="1"/>
</dbReference>